<evidence type="ECO:0000313" key="4">
    <source>
        <dbReference type="Proteomes" id="UP000602647"/>
    </source>
</evidence>
<accession>A0A923NML6</accession>
<dbReference type="GO" id="GO:0015074">
    <property type="term" value="P:DNA integration"/>
    <property type="evidence" value="ECO:0007669"/>
    <property type="project" value="InterPro"/>
</dbReference>
<dbReference type="PANTHER" id="PTHR46889:SF5">
    <property type="entry name" value="INTEGRASE PROTEIN"/>
    <property type="match status" value="1"/>
</dbReference>
<dbReference type="RefSeq" id="WP_187303936.1">
    <property type="nucleotide sequence ID" value="NZ_JACRYT010000019.1"/>
</dbReference>
<evidence type="ECO:0000256" key="1">
    <source>
        <dbReference type="ARBA" id="ARBA00002286"/>
    </source>
</evidence>
<dbReference type="Pfam" id="PF00665">
    <property type="entry name" value="rve"/>
    <property type="match status" value="1"/>
</dbReference>
<dbReference type="InterPro" id="IPR025948">
    <property type="entry name" value="HTH-like_dom"/>
</dbReference>
<dbReference type="Pfam" id="PF13276">
    <property type="entry name" value="HTH_21"/>
    <property type="match status" value="1"/>
</dbReference>
<dbReference type="AlphaFoldDB" id="A0A923NML6"/>
<organism evidence="3 4">
    <name type="scientific">Zhenpiania hominis</name>
    <dbReference type="NCBI Taxonomy" id="2763644"/>
    <lineage>
        <taxon>Bacteria</taxon>
        <taxon>Bacillati</taxon>
        <taxon>Bacillota</taxon>
        <taxon>Clostridia</taxon>
        <taxon>Peptostreptococcales</taxon>
        <taxon>Anaerovoracaceae</taxon>
        <taxon>Zhenpiania</taxon>
    </lineage>
</organism>
<name>A0A923NML6_9FIRM</name>
<protein>
    <submittedName>
        <fullName evidence="3">IS3 family transposase</fullName>
    </submittedName>
</protein>
<feature type="domain" description="Integrase catalytic" evidence="2">
    <location>
        <begin position="126"/>
        <end position="291"/>
    </location>
</feature>
<dbReference type="Pfam" id="PF13333">
    <property type="entry name" value="rve_2"/>
    <property type="match status" value="1"/>
</dbReference>
<dbReference type="EMBL" id="JACRYT010000019">
    <property type="protein sequence ID" value="MBC6680842.1"/>
    <property type="molecule type" value="Genomic_DNA"/>
</dbReference>
<dbReference type="InterPro" id="IPR048020">
    <property type="entry name" value="Transpos_IS3"/>
</dbReference>
<reference evidence="3" key="1">
    <citation type="submission" date="2020-08" db="EMBL/GenBank/DDBJ databases">
        <title>Genome public.</title>
        <authorList>
            <person name="Liu C."/>
            <person name="Sun Q."/>
        </authorList>
    </citation>
    <scope>NUCLEOTIDE SEQUENCE</scope>
    <source>
        <strain evidence="3">BX12</strain>
    </source>
</reference>
<gene>
    <name evidence="3" type="ORF">H9L42_13515</name>
</gene>
<comment type="function">
    <text evidence="1">Involved in the transposition of the insertion sequence.</text>
</comment>
<dbReference type="Proteomes" id="UP000602647">
    <property type="component" value="Unassembled WGS sequence"/>
</dbReference>
<dbReference type="NCBIfam" id="NF033516">
    <property type="entry name" value="transpos_IS3"/>
    <property type="match status" value="1"/>
</dbReference>
<dbReference type="InterPro" id="IPR001584">
    <property type="entry name" value="Integrase_cat-core"/>
</dbReference>
<keyword evidence="4" id="KW-1185">Reference proteome</keyword>
<evidence type="ECO:0000313" key="3">
    <source>
        <dbReference type="EMBL" id="MBC6680842.1"/>
    </source>
</evidence>
<dbReference type="InterPro" id="IPR050900">
    <property type="entry name" value="Transposase_IS3/IS150/IS904"/>
</dbReference>
<dbReference type="InterPro" id="IPR036397">
    <property type="entry name" value="RNaseH_sf"/>
</dbReference>
<dbReference type="PROSITE" id="PS50994">
    <property type="entry name" value="INTEGRASE"/>
    <property type="match status" value="1"/>
</dbReference>
<evidence type="ECO:0000259" key="2">
    <source>
        <dbReference type="PROSITE" id="PS50994"/>
    </source>
</evidence>
<dbReference type="Gene3D" id="3.30.420.10">
    <property type="entry name" value="Ribonuclease H-like superfamily/Ribonuclease H"/>
    <property type="match status" value="1"/>
</dbReference>
<dbReference type="GO" id="GO:0003676">
    <property type="term" value="F:nucleic acid binding"/>
    <property type="evidence" value="ECO:0007669"/>
    <property type="project" value="InterPro"/>
</dbReference>
<dbReference type="SUPFAM" id="SSF53098">
    <property type="entry name" value="Ribonuclease H-like"/>
    <property type="match status" value="1"/>
</dbReference>
<dbReference type="PANTHER" id="PTHR46889">
    <property type="entry name" value="TRANSPOSASE INSF FOR INSERTION SEQUENCE IS3B-RELATED"/>
    <property type="match status" value="1"/>
</dbReference>
<proteinExistence type="predicted"/>
<sequence length="298" mass="34809">MRARKRFEFISEYSSRWPVSVMCDVLHVSETGYYRFKRNLGNPSKDAVLSAVMQEILDEYIYNDNYGVDRMQIALRNLGYKVGKRRIARIMKENGWLHERKRRPKGLTKATTEIQEKENLIKQDFRSDRPYQKLLTDISQISCRDGKLYISPIMDCFNGEILSLVMRSNMCKELCIDTFNAAAKRFPLNGAILHSDRGSQYTSETFREELNNAGVLQSLSGVNRCFDNAGMESFFATLKKELLYRIPTYKMKMEEVKVIVFRYVFIYYNRIRIYTSNPDGLPPAAYRRRLEQPLAEAA</sequence>
<comment type="caution">
    <text evidence="3">The sequence shown here is derived from an EMBL/GenBank/DDBJ whole genome shotgun (WGS) entry which is preliminary data.</text>
</comment>
<dbReference type="InterPro" id="IPR012337">
    <property type="entry name" value="RNaseH-like_sf"/>
</dbReference>